<dbReference type="InterPro" id="IPR014010">
    <property type="entry name" value="REJ_dom"/>
</dbReference>
<gene>
    <name evidence="7" type="ORF">SPARVUS_LOCUS5500945</name>
</gene>
<organism evidence="7 8">
    <name type="scientific">Staurois parvus</name>
    <dbReference type="NCBI Taxonomy" id="386267"/>
    <lineage>
        <taxon>Eukaryota</taxon>
        <taxon>Metazoa</taxon>
        <taxon>Chordata</taxon>
        <taxon>Craniata</taxon>
        <taxon>Vertebrata</taxon>
        <taxon>Euteleostomi</taxon>
        <taxon>Amphibia</taxon>
        <taxon>Batrachia</taxon>
        <taxon>Anura</taxon>
        <taxon>Neobatrachia</taxon>
        <taxon>Ranoidea</taxon>
        <taxon>Ranidae</taxon>
        <taxon>Staurois</taxon>
    </lineage>
</organism>
<evidence type="ECO:0000256" key="2">
    <source>
        <dbReference type="ARBA" id="ARBA00022692"/>
    </source>
</evidence>
<dbReference type="EMBL" id="CATNWA010011489">
    <property type="protein sequence ID" value="CAI9561852.1"/>
    <property type="molecule type" value="Genomic_DNA"/>
</dbReference>
<evidence type="ECO:0000256" key="1">
    <source>
        <dbReference type="ARBA" id="ARBA00004370"/>
    </source>
</evidence>
<dbReference type="PANTHER" id="PTHR46730:SF3">
    <property type="entry name" value="POLYCYSTIN-1"/>
    <property type="match status" value="1"/>
</dbReference>
<keyword evidence="3" id="KW-0677">Repeat</keyword>
<keyword evidence="2" id="KW-0812">Transmembrane</keyword>
<evidence type="ECO:0000259" key="6">
    <source>
        <dbReference type="PROSITE" id="PS51111"/>
    </source>
</evidence>
<reference evidence="7" key="1">
    <citation type="submission" date="2023-05" db="EMBL/GenBank/DDBJ databases">
        <authorList>
            <person name="Stuckert A."/>
        </authorList>
    </citation>
    <scope>NUCLEOTIDE SEQUENCE</scope>
</reference>
<keyword evidence="5" id="KW-0472">Membrane</keyword>
<protein>
    <recommendedName>
        <fullName evidence="6">REJ domain-containing protein</fullName>
    </recommendedName>
</protein>
<evidence type="ECO:0000313" key="7">
    <source>
        <dbReference type="EMBL" id="CAI9561852.1"/>
    </source>
</evidence>
<comment type="subcellular location">
    <subcellularLocation>
        <location evidence="1">Membrane</location>
    </subcellularLocation>
</comment>
<feature type="non-terminal residue" evidence="7">
    <location>
        <position position="227"/>
    </location>
</feature>
<keyword evidence="4" id="KW-1133">Transmembrane helix</keyword>
<evidence type="ECO:0000256" key="4">
    <source>
        <dbReference type="ARBA" id="ARBA00022989"/>
    </source>
</evidence>
<accession>A0ABN9CNW4</accession>
<comment type="caution">
    <text evidence="7">The sequence shown here is derived from an EMBL/GenBank/DDBJ whole genome shotgun (WGS) entry which is preliminary data.</text>
</comment>
<sequence length="227" mass="25625">MRIMMKSRVLNEEPLTLQGGEILARGKRSDPLNLLCYSNRTGCQFFIPQGFNSTFPDLTDIIQVMIQVDSNPYPFGFINNYTVSTKVASMEFQTSNGSQIPVESLDSEKAITVSVANNTGVGNITAGVATIESRRSVKVDIEAESSNENAGLHIQITYKVLDEWYSHMEKEPYISTYLHETDHPNQYNYSIMKQVTLDAIKEEDHKLYTFFIAPIVDSQRLIPSQIQ</sequence>
<dbReference type="PROSITE" id="PS51111">
    <property type="entry name" value="REJ"/>
    <property type="match status" value="1"/>
</dbReference>
<name>A0ABN9CNW4_9NEOB</name>
<dbReference type="PANTHER" id="PTHR46730">
    <property type="entry name" value="POLYCYSTIN-1"/>
    <property type="match status" value="1"/>
</dbReference>
<evidence type="ECO:0000313" key="8">
    <source>
        <dbReference type="Proteomes" id="UP001162483"/>
    </source>
</evidence>
<evidence type="ECO:0000256" key="5">
    <source>
        <dbReference type="ARBA" id="ARBA00023136"/>
    </source>
</evidence>
<keyword evidence="8" id="KW-1185">Reference proteome</keyword>
<feature type="domain" description="REJ" evidence="6">
    <location>
        <begin position="1"/>
        <end position="80"/>
    </location>
</feature>
<proteinExistence type="predicted"/>
<dbReference type="Proteomes" id="UP001162483">
    <property type="component" value="Unassembled WGS sequence"/>
</dbReference>
<evidence type="ECO:0000256" key="3">
    <source>
        <dbReference type="ARBA" id="ARBA00022737"/>
    </source>
</evidence>